<dbReference type="Pfam" id="PF01850">
    <property type="entry name" value="PIN"/>
    <property type="match status" value="1"/>
</dbReference>
<sequence length="129" mass="14110">MTAFILDTHAVLFWWAGGQRLGASARTVLEESDAAFFVSAVSAWEVATKHRVGKLPDIGDPSVQYPRLMAANDFRSLDVTASHGLLAGTLAGEHRDPFDRLIAAQALIEDLTVVTRDREIANFGCKVLW</sequence>
<dbReference type="InterPro" id="IPR052919">
    <property type="entry name" value="TA_system_RNase"/>
</dbReference>
<dbReference type="Gene3D" id="3.40.50.1010">
    <property type="entry name" value="5'-nuclease"/>
    <property type="match status" value="1"/>
</dbReference>
<evidence type="ECO:0000259" key="1">
    <source>
        <dbReference type="Pfam" id="PF01850"/>
    </source>
</evidence>
<dbReference type="PANTHER" id="PTHR36173:SF2">
    <property type="entry name" value="RIBONUCLEASE VAPC16"/>
    <property type="match status" value="1"/>
</dbReference>
<reference evidence="2" key="1">
    <citation type="submission" date="2022-07" db="EMBL/GenBank/DDBJ databases">
        <title>Sphingomonas sp. nov., a novel bacterium isolated from the north slope of the Mount Everest.</title>
        <authorList>
            <person name="Cui X."/>
            <person name="Liu Y."/>
        </authorList>
    </citation>
    <scope>NUCLEOTIDE SEQUENCE</scope>
    <source>
        <strain evidence="2">S5-59</strain>
    </source>
</reference>
<organism evidence="2 3">
    <name type="scientific">Sphingomonas qomolangmaensis</name>
    <dbReference type="NCBI Taxonomy" id="2918765"/>
    <lineage>
        <taxon>Bacteria</taxon>
        <taxon>Pseudomonadati</taxon>
        <taxon>Pseudomonadota</taxon>
        <taxon>Alphaproteobacteria</taxon>
        <taxon>Sphingomonadales</taxon>
        <taxon>Sphingomonadaceae</taxon>
        <taxon>Sphingomonas</taxon>
    </lineage>
</organism>
<dbReference type="PANTHER" id="PTHR36173">
    <property type="entry name" value="RIBONUCLEASE VAPC16-RELATED"/>
    <property type="match status" value="1"/>
</dbReference>
<dbReference type="InterPro" id="IPR029060">
    <property type="entry name" value="PIN-like_dom_sf"/>
</dbReference>
<dbReference type="InterPro" id="IPR041705">
    <property type="entry name" value="PIN_Sll0205"/>
</dbReference>
<proteinExistence type="predicted"/>
<protein>
    <submittedName>
        <fullName evidence="2">Type II toxin-antitoxin system VapC family toxin</fullName>
    </submittedName>
</protein>
<evidence type="ECO:0000313" key="2">
    <source>
        <dbReference type="EMBL" id="UUL81737.1"/>
    </source>
</evidence>
<dbReference type="SUPFAM" id="SSF88723">
    <property type="entry name" value="PIN domain-like"/>
    <property type="match status" value="1"/>
</dbReference>
<feature type="domain" description="PIN" evidence="1">
    <location>
        <begin position="5"/>
        <end position="122"/>
    </location>
</feature>
<evidence type="ECO:0000313" key="3">
    <source>
        <dbReference type="Proteomes" id="UP001058533"/>
    </source>
</evidence>
<dbReference type="InterPro" id="IPR002716">
    <property type="entry name" value="PIN_dom"/>
</dbReference>
<gene>
    <name evidence="2" type="ORF">NMP03_11070</name>
</gene>
<keyword evidence="3" id="KW-1185">Reference proteome</keyword>
<accession>A0ABY5L777</accession>
<dbReference type="RefSeq" id="WP_256505455.1">
    <property type="nucleotide sequence ID" value="NZ_CP101740.1"/>
</dbReference>
<name>A0ABY5L777_9SPHN</name>
<dbReference type="Proteomes" id="UP001058533">
    <property type="component" value="Chromosome"/>
</dbReference>
<dbReference type="EMBL" id="CP101740">
    <property type="protein sequence ID" value="UUL81737.1"/>
    <property type="molecule type" value="Genomic_DNA"/>
</dbReference>
<dbReference type="CDD" id="cd09872">
    <property type="entry name" value="PIN_Sll0205-like"/>
    <property type="match status" value="1"/>
</dbReference>